<evidence type="ECO:0000313" key="3">
    <source>
        <dbReference type="Proteomes" id="UP000325081"/>
    </source>
</evidence>
<proteinExistence type="predicted"/>
<gene>
    <name evidence="2" type="ORF">STAS_01705</name>
</gene>
<feature type="coiled-coil region" evidence="1">
    <location>
        <begin position="1"/>
        <end position="30"/>
    </location>
</feature>
<comment type="caution">
    <text evidence="2">The sequence shown here is derived from an EMBL/GenBank/DDBJ whole genome shotgun (WGS) entry which is preliminary data.</text>
</comment>
<dbReference type="EMBL" id="BKCP01000669">
    <property type="protein sequence ID" value="GER26088.1"/>
    <property type="molecule type" value="Genomic_DNA"/>
</dbReference>
<organism evidence="2 3">
    <name type="scientific">Striga asiatica</name>
    <name type="common">Asiatic witchweed</name>
    <name type="synonym">Buchnera asiatica</name>
    <dbReference type="NCBI Taxonomy" id="4170"/>
    <lineage>
        <taxon>Eukaryota</taxon>
        <taxon>Viridiplantae</taxon>
        <taxon>Streptophyta</taxon>
        <taxon>Embryophyta</taxon>
        <taxon>Tracheophyta</taxon>
        <taxon>Spermatophyta</taxon>
        <taxon>Magnoliopsida</taxon>
        <taxon>eudicotyledons</taxon>
        <taxon>Gunneridae</taxon>
        <taxon>Pentapetalae</taxon>
        <taxon>asterids</taxon>
        <taxon>lamiids</taxon>
        <taxon>Lamiales</taxon>
        <taxon>Orobanchaceae</taxon>
        <taxon>Buchnereae</taxon>
        <taxon>Striga</taxon>
    </lineage>
</organism>
<dbReference type="AlphaFoldDB" id="A0A5A7P0T3"/>
<protein>
    <submittedName>
        <fullName evidence="2">BNR/Asp-box repeat family protein</fullName>
    </submittedName>
</protein>
<evidence type="ECO:0000313" key="2">
    <source>
        <dbReference type="EMBL" id="GER26088.1"/>
    </source>
</evidence>
<evidence type="ECO:0000256" key="1">
    <source>
        <dbReference type="SAM" id="Coils"/>
    </source>
</evidence>
<name>A0A5A7P0T3_STRAF</name>
<dbReference type="Proteomes" id="UP000325081">
    <property type="component" value="Unassembled WGS sequence"/>
</dbReference>
<keyword evidence="1" id="KW-0175">Coiled coil</keyword>
<sequence>MEEKFMQKELLRQENEATRQRATMERAAAQRIAKESVEEINVGNLWKKKRLLMHLTSRLQMRVVAMSHEIAPDSRVYPFREGESGGDEIALAFLDKHDRLSPLV</sequence>
<reference evidence="3" key="1">
    <citation type="journal article" date="2019" name="Curr. Biol.">
        <title>Genome Sequence of Striga asiatica Provides Insight into the Evolution of Plant Parasitism.</title>
        <authorList>
            <person name="Yoshida S."/>
            <person name="Kim S."/>
            <person name="Wafula E.K."/>
            <person name="Tanskanen J."/>
            <person name="Kim Y.M."/>
            <person name="Honaas L."/>
            <person name="Yang Z."/>
            <person name="Spallek T."/>
            <person name="Conn C.E."/>
            <person name="Ichihashi Y."/>
            <person name="Cheong K."/>
            <person name="Cui S."/>
            <person name="Der J.P."/>
            <person name="Gundlach H."/>
            <person name="Jiao Y."/>
            <person name="Hori C."/>
            <person name="Ishida J.K."/>
            <person name="Kasahara H."/>
            <person name="Kiba T."/>
            <person name="Kim M.S."/>
            <person name="Koo N."/>
            <person name="Laohavisit A."/>
            <person name="Lee Y.H."/>
            <person name="Lumba S."/>
            <person name="McCourt P."/>
            <person name="Mortimer J.C."/>
            <person name="Mutuku J.M."/>
            <person name="Nomura T."/>
            <person name="Sasaki-Sekimoto Y."/>
            <person name="Seto Y."/>
            <person name="Wang Y."/>
            <person name="Wakatake T."/>
            <person name="Sakakibara H."/>
            <person name="Demura T."/>
            <person name="Yamaguchi S."/>
            <person name="Yoneyama K."/>
            <person name="Manabe R.I."/>
            <person name="Nelson D.C."/>
            <person name="Schulman A.H."/>
            <person name="Timko M.P."/>
            <person name="dePamphilis C.W."/>
            <person name="Choi D."/>
            <person name="Shirasu K."/>
        </authorList>
    </citation>
    <scope>NUCLEOTIDE SEQUENCE [LARGE SCALE GENOMIC DNA]</scope>
    <source>
        <strain evidence="3">cv. UVA1</strain>
    </source>
</reference>
<accession>A0A5A7P0T3</accession>
<keyword evidence="3" id="KW-1185">Reference proteome</keyword>